<dbReference type="InterPro" id="IPR011004">
    <property type="entry name" value="Trimer_LpxA-like_sf"/>
</dbReference>
<dbReference type="Gene3D" id="2.160.10.10">
    <property type="entry name" value="Hexapeptide repeat proteins"/>
    <property type="match status" value="1"/>
</dbReference>
<gene>
    <name evidence="1" type="ORF">DW723_16630</name>
</gene>
<sequence length="120" mass="13156">MLNGGVIQVGKDLGLSQGCVICANNARLILGDKFRCNYSTTIDCSDADIKIGNNVVLGWNVTIKNNDGHYVVENGKDSIISKKIIIKDHVWVCAYATVLKGVCIKKKFGCCVWCIVNEYN</sequence>
<dbReference type="Proteomes" id="UP000283928">
    <property type="component" value="Unassembled WGS sequence"/>
</dbReference>
<protein>
    <recommendedName>
        <fullName evidence="3">Acyltransferase</fullName>
    </recommendedName>
</protein>
<dbReference type="InterPro" id="IPR051159">
    <property type="entry name" value="Hexapeptide_acetyltransf"/>
</dbReference>
<name>A0A414K528_9FIRM</name>
<dbReference type="AlphaFoldDB" id="A0A414K528"/>
<reference evidence="1 2" key="1">
    <citation type="submission" date="2018-08" db="EMBL/GenBank/DDBJ databases">
        <title>A genome reference for cultivated species of the human gut microbiota.</title>
        <authorList>
            <person name="Zou Y."/>
            <person name="Xue W."/>
            <person name="Luo G."/>
        </authorList>
    </citation>
    <scope>NUCLEOTIDE SEQUENCE [LARGE SCALE GENOMIC DNA]</scope>
    <source>
        <strain evidence="1 2">AM27-32LB</strain>
    </source>
</reference>
<dbReference type="EMBL" id="QSKO01000040">
    <property type="protein sequence ID" value="RHE69420.1"/>
    <property type="molecule type" value="Genomic_DNA"/>
</dbReference>
<evidence type="ECO:0008006" key="3">
    <source>
        <dbReference type="Google" id="ProtNLM"/>
    </source>
</evidence>
<proteinExistence type="predicted"/>
<comment type="caution">
    <text evidence="1">The sequence shown here is derived from an EMBL/GenBank/DDBJ whole genome shotgun (WGS) entry which is preliminary data.</text>
</comment>
<dbReference type="PANTHER" id="PTHR23416">
    <property type="entry name" value="SIALIC ACID SYNTHASE-RELATED"/>
    <property type="match status" value="1"/>
</dbReference>
<organism evidence="1 2">
    <name type="scientific">Blautia obeum</name>
    <dbReference type="NCBI Taxonomy" id="40520"/>
    <lineage>
        <taxon>Bacteria</taxon>
        <taxon>Bacillati</taxon>
        <taxon>Bacillota</taxon>
        <taxon>Clostridia</taxon>
        <taxon>Lachnospirales</taxon>
        <taxon>Lachnospiraceae</taxon>
        <taxon>Blautia</taxon>
    </lineage>
</organism>
<accession>A0A414K528</accession>
<dbReference type="SUPFAM" id="SSF51161">
    <property type="entry name" value="Trimeric LpxA-like enzymes"/>
    <property type="match status" value="1"/>
</dbReference>
<evidence type="ECO:0000313" key="1">
    <source>
        <dbReference type="EMBL" id="RHE69420.1"/>
    </source>
</evidence>
<evidence type="ECO:0000313" key="2">
    <source>
        <dbReference type="Proteomes" id="UP000283928"/>
    </source>
</evidence>